<feature type="domain" description="Aminoglycoside phosphotransferase" evidence="1">
    <location>
        <begin position="173"/>
        <end position="337"/>
    </location>
</feature>
<dbReference type="InterPro" id="IPR002575">
    <property type="entry name" value="Aminoglycoside_PTrfase"/>
</dbReference>
<keyword evidence="3" id="KW-1185">Reference proteome</keyword>
<accession>A0ABW5XI17</accession>
<dbReference type="Gene3D" id="3.90.1200.10">
    <property type="match status" value="1"/>
</dbReference>
<dbReference type="Proteomes" id="UP001597391">
    <property type="component" value="Unassembled WGS sequence"/>
</dbReference>
<sequence length="409" mass="44750">MRDSQWSEAEQVELFSNGEVLEMISGMYASAGVHKNAHLVELHHRPGAGVSGLFEVVDAGEVEEPNAPIYLVGTTEKIDPEIKNVVRMSSERGEVVFWEHPNDPGLPGLATASIPERVQAVWGSGSELVDLNTVSYRPLRRAVLKAKFAGQSDWLFLKVLRKDAQLLWRKHVLLYQAGVPVPEVVGTPVDEVVALKTVPGVPMARAIMEARTPPISGGQIVALLTTFPEALSTVEARPAWTDRLSWYAHAARTAVPAQSARIDSLNKRIDDVLHTAERGPRVTNHGDFYEANIFVEDGRICGLIDVDSAGPGYLIDDLACFVGHLAVLPTLDARYSHVPEFVDYYLDEFARYLELQGISVAGLYARSAAVVLTLIAGARDEEDPQWETSAIARLKVAEELFSRVSAPVA</sequence>
<dbReference type="InterPro" id="IPR011009">
    <property type="entry name" value="Kinase-like_dom_sf"/>
</dbReference>
<reference evidence="3" key="1">
    <citation type="journal article" date="2019" name="Int. J. Syst. Evol. Microbiol.">
        <title>The Global Catalogue of Microorganisms (GCM) 10K type strain sequencing project: providing services to taxonomists for standard genome sequencing and annotation.</title>
        <authorList>
            <consortium name="The Broad Institute Genomics Platform"/>
            <consortium name="The Broad Institute Genome Sequencing Center for Infectious Disease"/>
            <person name="Wu L."/>
            <person name="Ma J."/>
        </authorList>
    </citation>
    <scope>NUCLEOTIDE SEQUENCE [LARGE SCALE GENOMIC DNA]</scope>
    <source>
        <strain evidence="3">KCTC 33576</strain>
    </source>
</reference>
<name>A0ABW5XI17_9MICO</name>
<evidence type="ECO:0000313" key="2">
    <source>
        <dbReference type="EMBL" id="MFD2841635.1"/>
    </source>
</evidence>
<evidence type="ECO:0000313" key="3">
    <source>
        <dbReference type="Proteomes" id="UP001597391"/>
    </source>
</evidence>
<evidence type="ECO:0000259" key="1">
    <source>
        <dbReference type="Pfam" id="PF01636"/>
    </source>
</evidence>
<dbReference type="SUPFAM" id="SSF56112">
    <property type="entry name" value="Protein kinase-like (PK-like)"/>
    <property type="match status" value="1"/>
</dbReference>
<gene>
    <name evidence="2" type="ORF">ACFSYH_13800</name>
</gene>
<comment type="caution">
    <text evidence="2">The sequence shown here is derived from an EMBL/GenBank/DDBJ whole genome shotgun (WGS) entry which is preliminary data.</text>
</comment>
<proteinExistence type="predicted"/>
<organism evidence="2 3">
    <name type="scientific">Populibacterium corticicola</name>
    <dbReference type="NCBI Taxonomy" id="1812826"/>
    <lineage>
        <taxon>Bacteria</taxon>
        <taxon>Bacillati</taxon>
        <taxon>Actinomycetota</taxon>
        <taxon>Actinomycetes</taxon>
        <taxon>Micrococcales</taxon>
        <taxon>Jonesiaceae</taxon>
        <taxon>Populibacterium</taxon>
    </lineage>
</organism>
<dbReference type="RefSeq" id="WP_377467847.1">
    <property type="nucleotide sequence ID" value="NZ_JBHUOP010000007.1"/>
</dbReference>
<dbReference type="EMBL" id="JBHUOP010000007">
    <property type="protein sequence ID" value="MFD2841635.1"/>
    <property type="molecule type" value="Genomic_DNA"/>
</dbReference>
<protein>
    <submittedName>
        <fullName evidence="2">Phosphotransferase</fullName>
    </submittedName>
</protein>
<dbReference type="Pfam" id="PF01636">
    <property type="entry name" value="APH"/>
    <property type="match status" value="1"/>
</dbReference>